<evidence type="ECO:0000313" key="8">
    <source>
        <dbReference type="Proteomes" id="UP000243425"/>
    </source>
</evidence>
<accession>Q3LW39</accession>
<evidence type="ECO:0000259" key="6">
    <source>
        <dbReference type="Pfam" id="PF03871"/>
    </source>
</evidence>
<dbReference type="GO" id="GO:0006366">
    <property type="term" value="P:transcription by RNA polymerase II"/>
    <property type="evidence" value="ECO:0007669"/>
    <property type="project" value="TreeGrafter"/>
</dbReference>
<dbReference type="Pfam" id="PF03871">
    <property type="entry name" value="RNA_pol_Rpb5_N"/>
    <property type="match status" value="1"/>
</dbReference>
<dbReference type="PANTHER" id="PTHR10535">
    <property type="entry name" value="DNA-DIRECTED RNA POLYMERASES I, II, AND III SUBUNIT RPABC1"/>
    <property type="match status" value="1"/>
</dbReference>
<gene>
    <name evidence="7" type="primary">rpabc5</name>
</gene>
<dbReference type="GO" id="GO:0005736">
    <property type="term" value="C:RNA polymerase I complex"/>
    <property type="evidence" value="ECO:0007669"/>
    <property type="project" value="TreeGrafter"/>
</dbReference>
<dbReference type="AlphaFoldDB" id="Q3LW39"/>
<protein>
    <submittedName>
        <fullName evidence="7">RNA polymerase I, II and III</fullName>
    </submittedName>
</protein>
<dbReference type="InterPro" id="IPR000783">
    <property type="entry name" value="RNA_pol_subH/Rpb5_C"/>
</dbReference>
<evidence type="ECO:0000256" key="1">
    <source>
        <dbReference type="ARBA" id="ARBA00004123"/>
    </source>
</evidence>
<dbReference type="PANTHER" id="PTHR10535:SF0">
    <property type="entry name" value="DNA-DIRECTED RNA POLYMERASES I, II, AND III SUBUNIT RPABC1"/>
    <property type="match status" value="1"/>
</dbReference>
<feature type="domain" description="RNA polymerase subunit H/Rpb5 C-terminal" evidence="5">
    <location>
        <begin position="132"/>
        <end position="203"/>
    </location>
</feature>
<dbReference type="InterPro" id="IPR014381">
    <property type="entry name" value="Arch_Rpo5/euc_Rpb5"/>
</dbReference>
<dbReference type="Gene3D" id="3.40.1340.10">
    <property type="entry name" value="RNA polymerase, Rpb5, N-terminal domain"/>
    <property type="match status" value="1"/>
</dbReference>
<organism evidence="7 8">
    <name type="scientific">Bigelowiella natans</name>
    <name type="common">Pedinomonas minutissima</name>
    <name type="synonym">Chlorarachnion sp. (strain CCMP621)</name>
    <dbReference type="NCBI Taxonomy" id="227086"/>
    <lineage>
        <taxon>Eukaryota</taxon>
        <taxon>Sar</taxon>
        <taxon>Rhizaria</taxon>
        <taxon>Cercozoa</taxon>
        <taxon>Chlorarachniophyceae</taxon>
        <taxon>Bigelowiella</taxon>
    </lineage>
</organism>
<keyword evidence="3" id="KW-0539">Nucleus</keyword>
<keyword evidence="7" id="KW-0542">Nucleomorph</keyword>
<geneLocation type="nucleomorph" evidence="7"/>
<name>Q3LW39_BIGNA</name>
<reference evidence="7 8" key="1">
    <citation type="journal article" date="2006" name="Proc. Natl. Acad. Sci. U.S.A.">
        <title>Complete nucleotide sequence of the chlorarachniophyte nucleomorph: nature's smallest nucleus.</title>
        <authorList>
            <person name="Gilson P.R."/>
            <person name="Su V."/>
            <person name="Slamovits C.H."/>
            <person name="Reith M.E."/>
            <person name="Keeling P.J."/>
            <person name="McFadden G.I."/>
        </authorList>
    </citation>
    <scope>NUCLEOTIDE SEQUENCE [LARGE SCALE GENOMIC DNA]</scope>
    <source>
        <strain evidence="8">CCMP621</strain>
    </source>
</reference>
<dbReference type="GO" id="GO:0005666">
    <property type="term" value="C:RNA polymerase III complex"/>
    <property type="evidence" value="ECO:0007669"/>
    <property type="project" value="TreeGrafter"/>
</dbReference>
<comment type="similarity">
    <text evidence="4">Belongs to the archaeal Rpo5/eukaryotic RPB5 RNA polymerase subunit family.</text>
</comment>
<dbReference type="GO" id="GO:0042797">
    <property type="term" value="P:tRNA transcription by RNA polymerase III"/>
    <property type="evidence" value="ECO:0007669"/>
    <property type="project" value="TreeGrafter"/>
</dbReference>
<dbReference type="Gene3D" id="3.90.940.20">
    <property type="entry name" value="RPB5-like RNA polymerase subunit"/>
    <property type="match status" value="1"/>
</dbReference>
<dbReference type="InterPro" id="IPR005571">
    <property type="entry name" value="RNA_pol_Rpb5_N"/>
</dbReference>
<dbReference type="RefSeq" id="XP_001712938.1">
    <property type="nucleotide sequence ID" value="XM_001712886.1"/>
</dbReference>
<keyword evidence="2" id="KW-0804">Transcription</keyword>
<dbReference type="GO" id="GO:0005665">
    <property type="term" value="C:RNA polymerase II, core complex"/>
    <property type="evidence" value="ECO:0007669"/>
    <property type="project" value="TreeGrafter"/>
</dbReference>
<sequence length="204" mass="24445">MCSISLEKYYLLKNNYYEMLYRRGYYVEKKVLNLNYSQFKKKCIEKKRYFKSFKIINHLNDTNNKIIGFYNNKGLIDVNYLGLKIEKAKTNNSNSIIFITKRYLSKQTNIALSHFRRNFNIEIFFEYEILINPIKHFLVPKHVLLAPDIKRKILKSYNVKDSQLPKIKLSDPISKYYGAKKGNMFKIIRFSENIGVYLSYRIIN</sequence>
<dbReference type="EMBL" id="DQ158857">
    <property type="protein sequence ID" value="ABA27326.1"/>
    <property type="molecule type" value="Genomic_DNA"/>
</dbReference>
<dbReference type="PIRSF" id="PIRSF000747">
    <property type="entry name" value="RPB5"/>
    <property type="match status" value="1"/>
</dbReference>
<dbReference type="SUPFAM" id="SSF55287">
    <property type="entry name" value="RPB5-like RNA polymerase subunit"/>
    <property type="match status" value="1"/>
</dbReference>
<dbReference type="GO" id="GO:0006362">
    <property type="term" value="P:transcription elongation by RNA polymerase I"/>
    <property type="evidence" value="ECO:0007669"/>
    <property type="project" value="TreeGrafter"/>
</dbReference>
<evidence type="ECO:0000256" key="3">
    <source>
        <dbReference type="ARBA" id="ARBA00023242"/>
    </source>
</evidence>
<evidence type="ECO:0000259" key="5">
    <source>
        <dbReference type="Pfam" id="PF01191"/>
    </source>
</evidence>
<dbReference type="GO" id="GO:0003899">
    <property type="term" value="F:DNA-directed RNA polymerase activity"/>
    <property type="evidence" value="ECO:0007669"/>
    <property type="project" value="InterPro"/>
</dbReference>
<dbReference type="GO" id="GO:0003677">
    <property type="term" value="F:DNA binding"/>
    <property type="evidence" value="ECO:0007669"/>
    <property type="project" value="InterPro"/>
</dbReference>
<proteinExistence type="inferred from homology"/>
<comment type="subcellular location">
    <subcellularLocation>
        <location evidence="1">Nucleus</location>
    </subcellularLocation>
</comment>
<dbReference type="GeneID" id="5788506"/>
<feature type="domain" description="RNA polymerase Rpb5 N-terminal" evidence="6">
    <location>
        <begin position="6"/>
        <end position="78"/>
    </location>
</feature>
<dbReference type="Proteomes" id="UP000243425">
    <property type="component" value="Nucleomorph 2"/>
</dbReference>
<evidence type="ECO:0000313" key="7">
    <source>
        <dbReference type="EMBL" id="ABA27326.1"/>
    </source>
</evidence>
<dbReference type="SUPFAM" id="SSF53036">
    <property type="entry name" value="Eukaryotic RPB5 N-terminal domain"/>
    <property type="match status" value="1"/>
</dbReference>
<dbReference type="InterPro" id="IPR036710">
    <property type="entry name" value="RNA_pol_Rpb5_N_sf"/>
</dbReference>
<evidence type="ECO:0000256" key="4">
    <source>
        <dbReference type="ARBA" id="ARBA00025765"/>
    </source>
</evidence>
<dbReference type="Pfam" id="PF01191">
    <property type="entry name" value="RNA_pol_Rpb5_C"/>
    <property type="match status" value="1"/>
</dbReference>
<dbReference type="InterPro" id="IPR035913">
    <property type="entry name" value="RPB5-like_sf"/>
</dbReference>
<evidence type="ECO:0000256" key="2">
    <source>
        <dbReference type="ARBA" id="ARBA00023163"/>
    </source>
</evidence>